<accession>A0A0F9GFK9</accession>
<reference evidence="3" key="1">
    <citation type="journal article" date="2015" name="Nature">
        <title>Complex archaea that bridge the gap between prokaryotes and eukaryotes.</title>
        <authorList>
            <person name="Spang A."/>
            <person name="Saw J.H."/>
            <person name="Jorgensen S.L."/>
            <person name="Zaremba-Niedzwiedzka K."/>
            <person name="Martijn J."/>
            <person name="Lind A.E."/>
            <person name="van Eijk R."/>
            <person name="Schleper C."/>
            <person name="Guy L."/>
            <person name="Ettema T.J."/>
        </authorList>
    </citation>
    <scope>NUCLEOTIDE SEQUENCE</scope>
</reference>
<evidence type="ECO:0000256" key="2">
    <source>
        <dbReference type="SAM" id="Phobius"/>
    </source>
</evidence>
<gene>
    <name evidence="3" type="ORF">LCGC14_1832510</name>
</gene>
<sequence length="71" mass="7359">VLGVSVALPLLGDALGIANLPTAEVFAAAPATTLAMVAARESLKRLKKNSTAKQAATNTARAGYTRRSHQR</sequence>
<evidence type="ECO:0000256" key="1">
    <source>
        <dbReference type="SAM" id="MobiDB-lite"/>
    </source>
</evidence>
<feature type="non-terminal residue" evidence="3">
    <location>
        <position position="1"/>
    </location>
</feature>
<feature type="region of interest" description="Disordered" evidence="1">
    <location>
        <begin position="48"/>
        <end position="71"/>
    </location>
</feature>
<organism evidence="3">
    <name type="scientific">marine sediment metagenome</name>
    <dbReference type="NCBI Taxonomy" id="412755"/>
    <lineage>
        <taxon>unclassified sequences</taxon>
        <taxon>metagenomes</taxon>
        <taxon>ecological metagenomes</taxon>
    </lineage>
</organism>
<keyword evidence="2" id="KW-0812">Transmembrane</keyword>
<name>A0A0F9GFK9_9ZZZZ</name>
<dbReference type="EMBL" id="LAZR01018120">
    <property type="protein sequence ID" value="KKL97639.1"/>
    <property type="molecule type" value="Genomic_DNA"/>
</dbReference>
<keyword evidence="2" id="KW-1133">Transmembrane helix</keyword>
<feature type="transmembrane region" description="Helical" evidence="2">
    <location>
        <begin position="20"/>
        <end position="39"/>
    </location>
</feature>
<dbReference type="AlphaFoldDB" id="A0A0F9GFK9"/>
<protein>
    <submittedName>
        <fullName evidence="3">Uncharacterized protein</fullName>
    </submittedName>
</protein>
<keyword evidence="2" id="KW-0472">Membrane</keyword>
<proteinExistence type="predicted"/>
<evidence type="ECO:0000313" key="3">
    <source>
        <dbReference type="EMBL" id="KKL97639.1"/>
    </source>
</evidence>
<comment type="caution">
    <text evidence="3">The sequence shown here is derived from an EMBL/GenBank/DDBJ whole genome shotgun (WGS) entry which is preliminary data.</text>
</comment>
<feature type="compositionally biased region" description="Polar residues" evidence="1">
    <location>
        <begin position="51"/>
        <end position="60"/>
    </location>
</feature>